<evidence type="ECO:0000256" key="1">
    <source>
        <dbReference type="ARBA" id="ARBA00004651"/>
    </source>
</evidence>
<dbReference type="Proteomes" id="UP000315700">
    <property type="component" value="Chromosome"/>
</dbReference>
<evidence type="ECO:0000256" key="6">
    <source>
        <dbReference type="ARBA" id="ARBA00022989"/>
    </source>
</evidence>
<comment type="similarity">
    <text evidence="2 8">Belongs to the 4-toluene sulfonate uptake permease (TSUP) (TC 2.A.102) family.</text>
</comment>
<keyword evidence="6 8" id="KW-1133">Transmembrane helix</keyword>
<evidence type="ECO:0000256" key="7">
    <source>
        <dbReference type="ARBA" id="ARBA00023136"/>
    </source>
</evidence>
<evidence type="ECO:0000313" key="9">
    <source>
        <dbReference type="EMBL" id="QDT56023.1"/>
    </source>
</evidence>
<dbReference type="GO" id="GO:0005886">
    <property type="term" value="C:plasma membrane"/>
    <property type="evidence" value="ECO:0007669"/>
    <property type="project" value="UniProtKB-SubCell"/>
</dbReference>
<gene>
    <name evidence="9" type="ORF">Pan44_40730</name>
</gene>
<evidence type="ECO:0000256" key="2">
    <source>
        <dbReference type="ARBA" id="ARBA00009142"/>
    </source>
</evidence>
<evidence type="ECO:0000256" key="4">
    <source>
        <dbReference type="ARBA" id="ARBA00022475"/>
    </source>
</evidence>
<reference evidence="9 10" key="1">
    <citation type="submission" date="2019-02" db="EMBL/GenBank/DDBJ databases">
        <title>Deep-cultivation of Planctomycetes and their phenomic and genomic characterization uncovers novel biology.</title>
        <authorList>
            <person name="Wiegand S."/>
            <person name="Jogler M."/>
            <person name="Boedeker C."/>
            <person name="Pinto D."/>
            <person name="Vollmers J."/>
            <person name="Rivas-Marin E."/>
            <person name="Kohn T."/>
            <person name="Peeters S.H."/>
            <person name="Heuer A."/>
            <person name="Rast P."/>
            <person name="Oberbeckmann S."/>
            <person name="Bunk B."/>
            <person name="Jeske O."/>
            <person name="Meyerdierks A."/>
            <person name="Storesund J.E."/>
            <person name="Kallscheuer N."/>
            <person name="Luecker S."/>
            <person name="Lage O.M."/>
            <person name="Pohl T."/>
            <person name="Merkel B.J."/>
            <person name="Hornburger P."/>
            <person name="Mueller R.-W."/>
            <person name="Bruemmer F."/>
            <person name="Labrenz M."/>
            <person name="Spormann A.M."/>
            <person name="Op den Camp H."/>
            <person name="Overmann J."/>
            <person name="Amann R."/>
            <person name="Jetten M.S.M."/>
            <person name="Mascher T."/>
            <person name="Medema M.H."/>
            <person name="Devos D.P."/>
            <person name="Kaster A.-K."/>
            <person name="Ovreas L."/>
            <person name="Rohde M."/>
            <person name="Galperin M.Y."/>
            <person name="Jogler C."/>
        </authorList>
    </citation>
    <scope>NUCLEOTIDE SEQUENCE [LARGE SCALE GENOMIC DNA]</scope>
    <source>
        <strain evidence="9 10">Pan44</strain>
    </source>
</reference>
<dbReference type="RefSeq" id="WP_145032739.1">
    <property type="nucleotide sequence ID" value="NZ_CP036271.1"/>
</dbReference>
<feature type="transmembrane region" description="Helical" evidence="8">
    <location>
        <begin position="193"/>
        <end position="214"/>
    </location>
</feature>
<sequence>MSSTLLIVAACLAIASFLQGLTGFGFGLTAMGLLPLWLPVRDAQTLCTMVGVVVTSMNIAVARKHFRAQGTLPLLLGSCVGVPLGYQFRTLIPENSVRPWLGAAICLMVVWDVVGRRFRKAPAGDADAPTATATAIGVFSGWLTGAFNIGGPPLVAYLYSRPWPVHRVVAVLSAIFLASGLVRLAVIVADGRIAEPLLTATAVSLLPVLAGIAIGQRCLSRTSPDLLRAAVSVVLFGLGLAFLLSSPGPG</sequence>
<keyword evidence="5 8" id="KW-0812">Transmembrane</keyword>
<dbReference type="EMBL" id="CP036271">
    <property type="protein sequence ID" value="QDT56023.1"/>
    <property type="molecule type" value="Genomic_DNA"/>
</dbReference>
<dbReference type="PANTHER" id="PTHR30269">
    <property type="entry name" value="TRANSMEMBRANE PROTEIN YFCA"/>
    <property type="match status" value="1"/>
</dbReference>
<feature type="transmembrane region" description="Helical" evidence="8">
    <location>
        <begin position="98"/>
        <end position="114"/>
    </location>
</feature>
<evidence type="ECO:0000256" key="8">
    <source>
        <dbReference type="RuleBase" id="RU363041"/>
    </source>
</evidence>
<evidence type="ECO:0000256" key="5">
    <source>
        <dbReference type="ARBA" id="ARBA00022692"/>
    </source>
</evidence>
<evidence type="ECO:0000256" key="3">
    <source>
        <dbReference type="ARBA" id="ARBA00022448"/>
    </source>
</evidence>
<dbReference type="AlphaFoldDB" id="A0A517SIQ9"/>
<dbReference type="KEGG" id="ccos:Pan44_40730"/>
<evidence type="ECO:0000313" key="10">
    <source>
        <dbReference type="Proteomes" id="UP000315700"/>
    </source>
</evidence>
<feature type="transmembrane region" description="Helical" evidence="8">
    <location>
        <begin position="168"/>
        <end position="187"/>
    </location>
</feature>
<dbReference type="InterPro" id="IPR052017">
    <property type="entry name" value="TSUP"/>
</dbReference>
<dbReference type="PANTHER" id="PTHR30269:SF37">
    <property type="entry name" value="MEMBRANE TRANSPORTER PROTEIN"/>
    <property type="match status" value="1"/>
</dbReference>
<keyword evidence="3" id="KW-0813">Transport</keyword>
<protein>
    <recommendedName>
        <fullName evidence="8">Probable membrane transporter protein</fullName>
    </recommendedName>
</protein>
<organism evidence="9 10">
    <name type="scientific">Caulifigura coniformis</name>
    <dbReference type="NCBI Taxonomy" id="2527983"/>
    <lineage>
        <taxon>Bacteria</taxon>
        <taxon>Pseudomonadati</taxon>
        <taxon>Planctomycetota</taxon>
        <taxon>Planctomycetia</taxon>
        <taxon>Planctomycetales</taxon>
        <taxon>Planctomycetaceae</taxon>
        <taxon>Caulifigura</taxon>
    </lineage>
</organism>
<name>A0A517SIQ9_9PLAN</name>
<feature type="transmembrane region" description="Helical" evidence="8">
    <location>
        <begin position="226"/>
        <end position="244"/>
    </location>
</feature>
<dbReference type="InterPro" id="IPR002781">
    <property type="entry name" value="TM_pro_TauE-like"/>
</dbReference>
<feature type="transmembrane region" description="Helical" evidence="8">
    <location>
        <begin position="43"/>
        <end position="62"/>
    </location>
</feature>
<keyword evidence="4 8" id="KW-1003">Cell membrane</keyword>
<keyword evidence="7 8" id="KW-0472">Membrane</keyword>
<dbReference type="Pfam" id="PF01925">
    <property type="entry name" value="TauE"/>
    <property type="match status" value="1"/>
</dbReference>
<keyword evidence="10" id="KW-1185">Reference proteome</keyword>
<proteinExistence type="inferred from homology"/>
<comment type="subcellular location">
    <subcellularLocation>
        <location evidence="1 8">Cell membrane</location>
        <topology evidence="1 8">Multi-pass membrane protein</topology>
    </subcellularLocation>
</comment>
<dbReference type="InParanoid" id="A0A517SIQ9"/>
<dbReference type="OrthoDB" id="7843147at2"/>
<accession>A0A517SIQ9</accession>